<keyword evidence="11" id="KW-0732">Signal</keyword>
<evidence type="ECO:0000256" key="4">
    <source>
        <dbReference type="ARBA" id="ARBA00022989"/>
    </source>
</evidence>
<feature type="domain" description="G-protein coupled receptors family 1 profile" evidence="12">
    <location>
        <begin position="166"/>
        <end position="452"/>
    </location>
</feature>
<comment type="similarity">
    <text evidence="2 9">Belongs to the G-protein coupled receptor 1 family.</text>
</comment>
<dbReference type="SUPFAM" id="SSF81321">
    <property type="entry name" value="Family A G protein-coupled receptor-like"/>
    <property type="match status" value="1"/>
</dbReference>
<keyword evidence="8 9" id="KW-0807">Transducer</keyword>
<dbReference type="SMART" id="SM01381">
    <property type="entry name" value="7TM_GPCR_Srsx"/>
    <property type="match status" value="1"/>
</dbReference>
<proteinExistence type="inferred from homology"/>
<keyword evidence="14" id="KW-1185">Reference proteome</keyword>
<accession>A0A8J9VT73</accession>
<dbReference type="PROSITE" id="PS00237">
    <property type="entry name" value="G_PROTEIN_RECEP_F1_1"/>
    <property type="match status" value="1"/>
</dbReference>
<feature type="transmembrane region" description="Helical" evidence="10">
    <location>
        <begin position="266"/>
        <end position="286"/>
    </location>
</feature>
<comment type="subcellular location">
    <subcellularLocation>
        <location evidence="1">Membrane</location>
        <topology evidence="1">Multi-pass membrane protein</topology>
    </subcellularLocation>
</comment>
<feature type="chain" id="PRO_5035449960" description="G-protein coupled receptors family 1 profile domain-containing protein" evidence="11">
    <location>
        <begin position="23"/>
        <end position="565"/>
    </location>
</feature>
<keyword evidence="7 9" id="KW-0675">Receptor</keyword>
<evidence type="ECO:0000256" key="9">
    <source>
        <dbReference type="RuleBase" id="RU000688"/>
    </source>
</evidence>
<keyword evidence="6 10" id="KW-0472">Membrane</keyword>
<dbReference type="PANTHER" id="PTHR45695">
    <property type="entry name" value="LEUCOKININ RECEPTOR-RELATED"/>
    <property type="match status" value="1"/>
</dbReference>
<dbReference type="EMBL" id="OV170232">
    <property type="protein sequence ID" value="CAH0717972.1"/>
    <property type="molecule type" value="Genomic_DNA"/>
</dbReference>
<feature type="transmembrane region" description="Helical" evidence="10">
    <location>
        <begin position="224"/>
        <end position="245"/>
    </location>
</feature>
<dbReference type="InterPro" id="IPR000276">
    <property type="entry name" value="GPCR_Rhodpsn"/>
</dbReference>
<evidence type="ECO:0000256" key="7">
    <source>
        <dbReference type="ARBA" id="ARBA00023170"/>
    </source>
</evidence>
<dbReference type="GO" id="GO:0016499">
    <property type="term" value="F:orexin receptor activity"/>
    <property type="evidence" value="ECO:0007669"/>
    <property type="project" value="InterPro"/>
</dbReference>
<dbReference type="GO" id="GO:0005886">
    <property type="term" value="C:plasma membrane"/>
    <property type="evidence" value="ECO:0007669"/>
    <property type="project" value="TreeGrafter"/>
</dbReference>
<feature type="transmembrane region" description="Helical" evidence="10">
    <location>
        <begin position="150"/>
        <end position="175"/>
    </location>
</feature>
<feature type="transmembrane region" description="Helical" evidence="10">
    <location>
        <begin position="187"/>
        <end position="209"/>
    </location>
</feature>
<gene>
    <name evidence="13" type="ORF">BINO364_LOCUS4515</name>
</gene>
<feature type="transmembrane region" description="Helical" evidence="10">
    <location>
        <begin position="397"/>
        <end position="421"/>
    </location>
</feature>
<dbReference type="AlphaFoldDB" id="A0A8J9VT73"/>
<dbReference type="Proteomes" id="UP000838878">
    <property type="component" value="Chromosome 12"/>
</dbReference>
<dbReference type="PANTHER" id="PTHR45695:SF15">
    <property type="entry name" value="OPSIN RH2"/>
    <property type="match status" value="1"/>
</dbReference>
<evidence type="ECO:0000256" key="1">
    <source>
        <dbReference type="ARBA" id="ARBA00004141"/>
    </source>
</evidence>
<keyword evidence="5 9" id="KW-0297">G-protein coupled receptor</keyword>
<protein>
    <recommendedName>
        <fullName evidence="12">G-protein coupled receptors family 1 profile domain-containing protein</fullName>
    </recommendedName>
</protein>
<evidence type="ECO:0000256" key="2">
    <source>
        <dbReference type="ARBA" id="ARBA00010663"/>
    </source>
</evidence>
<feature type="transmembrane region" description="Helical" evidence="10">
    <location>
        <begin position="322"/>
        <end position="344"/>
    </location>
</feature>
<evidence type="ECO:0000256" key="3">
    <source>
        <dbReference type="ARBA" id="ARBA00022692"/>
    </source>
</evidence>
<feature type="signal peptide" evidence="11">
    <location>
        <begin position="1"/>
        <end position="22"/>
    </location>
</feature>
<evidence type="ECO:0000256" key="5">
    <source>
        <dbReference type="ARBA" id="ARBA00023040"/>
    </source>
</evidence>
<organism evidence="13 14">
    <name type="scientific">Brenthis ino</name>
    <name type="common">lesser marbled fritillary</name>
    <dbReference type="NCBI Taxonomy" id="405034"/>
    <lineage>
        <taxon>Eukaryota</taxon>
        <taxon>Metazoa</taxon>
        <taxon>Ecdysozoa</taxon>
        <taxon>Arthropoda</taxon>
        <taxon>Hexapoda</taxon>
        <taxon>Insecta</taxon>
        <taxon>Pterygota</taxon>
        <taxon>Neoptera</taxon>
        <taxon>Endopterygota</taxon>
        <taxon>Lepidoptera</taxon>
        <taxon>Glossata</taxon>
        <taxon>Ditrysia</taxon>
        <taxon>Papilionoidea</taxon>
        <taxon>Nymphalidae</taxon>
        <taxon>Heliconiinae</taxon>
        <taxon>Argynnini</taxon>
        <taxon>Brenthis</taxon>
    </lineage>
</organism>
<dbReference type="PRINTS" id="PR00237">
    <property type="entry name" value="GPCRRHODOPSN"/>
</dbReference>
<evidence type="ECO:0000256" key="11">
    <source>
        <dbReference type="SAM" id="SignalP"/>
    </source>
</evidence>
<feature type="non-terminal residue" evidence="13">
    <location>
        <position position="565"/>
    </location>
</feature>
<evidence type="ECO:0000259" key="12">
    <source>
        <dbReference type="PROSITE" id="PS50262"/>
    </source>
</evidence>
<dbReference type="Gene3D" id="1.20.1070.10">
    <property type="entry name" value="Rhodopsin 7-helix transmembrane proteins"/>
    <property type="match status" value="1"/>
</dbReference>
<dbReference type="OrthoDB" id="5987936at2759"/>
<name>A0A8J9VT73_9NEOP</name>
<dbReference type="InterPro" id="IPR000204">
    <property type="entry name" value="Orexin_rcpt"/>
</dbReference>
<evidence type="ECO:0000313" key="14">
    <source>
        <dbReference type="Proteomes" id="UP000838878"/>
    </source>
</evidence>
<reference evidence="13" key="1">
    <citation type="submission" date="2021-12" db="EMBL/GenBank/DDBJ databases">
        <authorList>
            <person name="Martin H S."/>
        </authorList>
    </citation>
    <scope>NUCLEOTIDE SEQUENCE</scope>
</reference>
<evidence type="ECO:0000313" key="13">
    <source>
        <dbReference type="EMBL" id="CAH0717972.1"/>
    </source>
</evidence>
<dbReference type="Pfam" id="PF00001">
    <property type="entry name" value="7tm_1"/>
    <property type="match status" value="1"/>
</dbReference>
<feature type="transmembrane region" description="Helical" evidence="10">
    <location>
        <begin position="433"/>
        <end position="455"/>
    </location>
</feature>
<dbReference type="PRINTS" id="PR01064">
    <property type="entry name" value="OREXINR"/>
</dbReference>
<evidence type="ECO:0000256" key="8">
    <source>
        <dbReference type="ARBA" id="ARBA00023224"/>
    </source>
</evidence>
<evidence type="ECO:0000256" key="10">
    <source>
        <dbReference type="SAM" id="Phobius"/>
    </source>
</evidence>
<keyword evidence="4 10" id="KW-1133">Transmembrane helix</keyword>
<evidence type="ECO:0000256" key="6">
    <source>
        <dbReference type="ARBA" id="ARBA00023136"/>
    </source>
</evidence>
<dbReference type="InterPro" id="IPR017452">
    <property type="entry name" value="GPCR_Rhodpsn_7TM"/>
</dbReference>
<dbReference type="GO" id="GO:0007631">
    <property type="term" value="P:feeding behavior"/>
    <property type="evidence" value="ECO:0007669"/>
    <property type="project" value="InterPro"/>
</dbReference>
<dbReference type="PROSITE" id="PS50262">
    <property type="entry name" value="G_PROTEIN_RECEP_F1_2"/>
    <property type="match status" value="1"/>
</dbReference>
<dbReference type="CDD" id="cd15208">
    <property type="entry name" value="7tmA_OXR"/>
    <property type="match status" value="1"/>
</dbReference>
<keyword evidence="3 9" id="KW-0812">Transmembrane</keyword>
<sequence>MAIKNCLLIFVTILIGIICLSAEESIRTTLSNETTLRDLDSLINTKYILDISKDETVINLNTKNNIRYTRNINESLLNNDMNNITNKETKTDLNDKDKMVANRSDFDSTEYFDVNSTEEPCVGDLEFCNMTEEEYMEMLNEYIYPQSYEWVLIATHAIVFVIGLIGNALVCIAVYRNHSMRTVTNYFIVNLAVADFMVILICLPPTVLWDVTATWFFGTAMCRIVLYFQSVSVTVSVLTLTFISVDRWYAICFPLKFKSTTSRAKTAILIIWVLSLLFNVPEFVVLQVQKNMELRFNVQYFMQCKPTWSDESDLKWHIIKALFLYTFPLLLMMIAYCQIVRVLWRSDNIPGHTESHKLCPPSGQNNWLAASRRTTPSIHANASTEGQLRSRRKAAKMLVAVVIMFAVCYFPVHLLSVLRVAYEVQQSEVMTCIALISHVMCYANSAVNPLIYNFMSGKFRREFHRSYFKCLCCCHPPAPEQNGTSFAPIGSSRAGTTRTVVRRNDSCVSYRLTHLSPSNHNSINREARNTNTSFIEHMNGNRRLKVRDDSISESARFTLTTDIRD</sequence>